<organism evidence="1 2">
    <name type="scientific">Nocardioides panacis</name>
    <dbReference type="NCBI Taxonomy" id="2849501"/>
    <lineage>
        <taxon>Bacteria</taxon>
        <taxon>Bacillati</taxon>
        <taxon>Actinomycetota</taxon>
        <taxon>Actinomycetes</taxon>
        <taxon>Propionibacteriales</taxon>
        <taxon>Nocardioidaceae</taxon>
        <taxon>Nocardioides</taxon>
    </lineage>
</organism>
<dbReference type="EMBL" id="CP077062">
    <property type="protein sequence ID" value="QWZ09090.1"/>
    <property type="molecule type" value="Genomic_DNA"/>
</dbReference>
<dbReference type="InterPro" id="IPR019587">
    <property type="entry name" value="Polyketide_cyclase/dehydratase"/>
</dbReference>
<evidence type="ECO:0000313" key="2">
    <source>
        <dbReference type="Proteomes" id="UP000683575"/>
    </source>
</evidence>
<name>A0A975T128_9ACTN</name>
<keyword evidence="2" id="KW-1185">Reference proteome</keyword>
<sequence length="158" mass="17513">MSTFSATTDSEAVVPADREAIWAALTDPVLLPKLTPLLRSIEADGDRWRWEMSRVSVLGVTLSPCFTEQMTFDAPHRIEYTHAPPAGRTERTGADGWYELTEVTGGTRLRISLTLHVDLPLARAARPAVTRVMKAVMMRTGERFATNLLAHLQVPATR</sequence>
<dbReference type="AlphaFoldDB" id="A0A975T128"/>
<dbReference type="Proteomes" id="UP000683575">
    <property type="component" value="Chromosome"/>
</dbReference>
<dbReference type="Pfam" id="PF10604">
    <property type="entry name" value="Polyketide_cyc2"/>
    <property type="match status" value="1"/>
</dbReference>
<dbReference type="KEGG" id="nps:KRR39_04540"/>
<gene>
    <name evidence="1" type="ORF">KRR39_04540</name>
</gene>
<dbReference type="RefSeq" id="WP_216940936.1">
    <property type="nucleotide sequence ID" value="NZ_CP077062.1"/>
</dbReference>
<accession>A0A975T128</accession>
<reference evidence="1" key="1">
    <citation type="submission" date="2021-06" db="EMBL/GenBank/DDBJ databases">
        <title>Complete genome sequence of Nocardioides sp. G188.</title>
        <authorList>
            <person name="Im W.-T."/>
        </authorList>
    </citation>
    <scope>NUCLEOTIDE SEQUENCE</scope>
    <source>
        <strain evidence="1">G188</strain>
    </source>
</reference>
<proteinExistence type="predicted"/>
<evidence type="ECO:0000313" key="1">
    <source>
        <dbReference type="EMBL" id="QWZ09090.1"/>
    </source>
</evidence>
<protein>
    <submittedName>
        <fullName evidence="1">SRPBCC family protein</fullName>
    </submittedName>
</protein>